<comment type="caution">
    <text evidence="2">The sequence shown here is derived from an EMBL/GenBank/DDBJ whole genome shotgun (WGS) entry which is preliminary data.</text>
</comment>
<gene>
    <name evidence="2" type="ORF">ODALV1_LOCUS17953</name>
</gene>
<protein>
    <submittedName>
        <fullName evidence="2">Uncharacterized protein</fullName>
    </submittedName>
</protein>
<reference evidence="2 3" key="1">
    <citation type="submission" date="2024-08" db="EMBL/GenBank/DDBJ databases">
        <authorList>
            <person name="Cucini C."/>
            <person name="Frati F."/>
        </authorList>
    </citation>
    <scope>NUCLEOTIDE SEQUENCE [LARGE SCALE GENOMIC DNA]</scope>
</reference>
<keyword evidence="3" id="KW-1185">Reference proteome</keyword>
<evidence type="ECO:0000313" key="2">
    <source>
        <dbReference type="EMBL" id="CAL8118038.1"/>
    </source>
</evidence>
<accession>A0ABP1R2Q9</accession>
<dbReference type="EMBL" id="CAXLJM020000057">
    <property type="protein sequence ID" value="CAL8118038.1"/>
    <property type="molecule type" value="Genomic_DNA"/>
</dbReference>
<organism evidence="2 3">
    <name type="scientific">Orchesella dallaii</name>
    <dbReference type="NCBI Taxonomy" id="48710"/>
    <lineage>
        <taxon>Eukaryota</taxon>
        <taxon>Metazoa</taxon>
        <taxon>Ecdysozoa</taxon>
        <taxon>Arthropoda</taxon>
        <taxon>Hexapoda</taxon>
        <taxon>Collembola</taxon>
        <taxon>Entomobryomorpha</taxon>
        <taxon>Entomobryoidea</taxon>
        <taxon>Orchesellidae</taxon>
        <taxon>Orchesellinae</taxon>
        <taxon>Orchesella</taxon>
    </lineage>
</organism>
<evidence type="ECO:0000313" key="3">
    <source>
        <dbReference type="Proteomes" id="UP001642540"/>
    </source>
</evidence>
<dbReference type="Proteomes" id="UP001642540">
    <property type="component" value="Unassembled WGS sequence"/>
</dbReference>
<feature type="region of interest" description="Disordered" evidence="1">
    <location>
        <begin position="52"/>
        <end position="75"/>
    </location>
</feature>
<feature type="compositionally biased region" description="Basic and acidic residues" evidence="1">
    <location>
        <begin position="52"/>
        <end position="66"/>
    </location>
</feature>
<evidence type="ECO:0000256" key="1">
    <source>
        <dbReference type="SAM" id="MobiDB-lite"/>
    </source>
</evidence>
<sequence length="171" mass="19205">MLQMSMIKSSFPYKSFQIHLPIKIGSVWIKEQVQLPLVLSAVTFLRQKIDEHDDNDHDLKPPDQEASHTPPPTAGAYYQAHGIPGILINEVEDYIAPKTDVDKEQMDNWSPNLGPKRSFYTSASSLFTNLNRGTNTVRDSCGSLVKPQEAFGGPRADESLSPPFNDNDYHY</sequence>
<proteinExistence type="predicted"/>
<name>A0ABP1R2Q9_9HEXA</name>
<feature type="region of interest" description="Disordered" evidence="1">
    <location>
        <begin position="147"/>
        <end position="171"/>
    </location>
</feature>